<dbReference type="GO" id="GO:0016740">
    <property type="term" value="F:transferase activity"/>
    <property type="evidence" value="ECO:0007669"/>
    <property type="project" value="UniProtKB-KW"/>
</dbReference>
<proteinExistence type="predicted"/>
<dbReference type="PIRSF" id="PIRSF007023">
    <property type="entry name" value="UDP-Galf_transf"/>
    <property type="match status" value="1"/>
</dbReference>
<evidence type="ECO:0000313" key="5">
    <source>
        <dbReference type="Proteomes" id="UP000776629"/>
    </source>
</evidence>
<keyword evidence="1 4" id="KW-0808">Transferase</keyword>
<accession>A0ABS2EPQ5</accession>
<dbReference type="Proteomes" id="UP000776629">
    <property type="component" value="Unassembled WGS sequence"/>
</dbReference>
<name>A0ABS2EPQ5_9LACO</name>
<evidence type="ECO:0000259" key="2">
    <source>
        <dbReference type="Pfam" id="PF26334"/>
    </source>
</evidence>
<comment type="caution">
    <text evidence="4">The sequence shown here is derived from an EMBL/GenBank/DDBJ whole genome shotgun (WGS) entry which is preliminary data.</text>
</comment>
<protein>
    <submittedName>
        <fullName evidence="4">Sugar transferase</fullName>
    </submittedName>
</protein>
<feature type="domain" description="Glucosyltransferase 3-like N-terminal" evidence="2">
    <location>
        <begin position="21"/>
        <end position="161"/>
    </location>
</feature>
<reference evidence="4 5" key="1">
    <citation type="journal article" date="2021" name="Sci. Rep.">
        <title>The distribution of antibiotic resistance genes in chicken gut microbiota commensals.</title>
        <authorList>
            <person name="Juricova H."/>
            <person name="Matiasovicova J."/>
            <person name="Kubasova T."/>
            <person name="Cejkova D."/>
            <person name="Rychlik I."/>
        </authorList>
    </citation>
    <scope>NUCLEOTIDE SEQUENCE [LARGE SCALE GENOMIC DNA]</scope>
    <source>
        <strain evidence="4 5">An810</strain>
    </source>
</reference>
<organism evidence="4 5">
    <name type="scientific">Limosilactobacillus alvi</name>
    <dbReference type="NCBI Taxonomy" id="990412"/>
    <lineage>
        <taxon>Bacteria</taxon>
        <taxon>Bacillati</taxon>
        <taxon>Bacillota</taxon>
        <taxon>Bacilli</taxon>
        <taxon>Lactobacillales</taxon>
        <taxon>Lactobacillaceae</taxon>
        <taxon>Limosilactobacillus</taxon>
    </lineage>
</organism>
<evidence type="ECO:0000256" key="1">
    <source>
        <dbReference type="ARBA" id="ARBA00022679"/>
    </source>
</evidence>
<dbReference type="Gene3D" id="3.40.50.2000">
    <property type="entry name" value="Glycogen Phosphorylase B"/>
    <property type="match status" value="2"/>
</dbReference>
<dbReference type="InterPro" id="IPR058591">
    <property type="entry name" value="Gtf3_N"/>
</dbReference>
<dbReference type="Pfam" id="PF26334">
    <property type="entry name" value="Gtf3_N"/>
    <property type="match status" value="1"/>
</dbReference>
<sequence>MAYYYIKGEKMHKVLLSIEDLHTNDAGPKARTDIEKILGKEDYDIWDLPFNYESKLKKFKYVYWNIPRLFKGQQIDEIYFQFPAYSTVLMDALIKSIRTTTNAKLIFIIHDIESLRRFQTNEYTKNEAKWLNEADGLIVHSQAMKDYLISHQVETPMVILGVFDYLNPQLLQIQKPYRRSICFAGNLVKSTFLKKIDFKGKMQLEVFGPNPLEAFPSDVSYRGVYSPEELPKHLETNFGLVWDGSRTDTCDGSYGEYMQYNCPHKVSLYLSTGLPIVIWKKAAVAKYLVDNGLGIAVDSLDELPSRLSQLSLEEYEQMKARVQKVAEGLRNGKQIKTAIKKINELI</sequence>
<evidence type="ECO:0000313" key="4">
    <source>
        <dbReference type="EMBL" id="MBM6754493.1"/>
    </source>
</evidence>
<dbReference type="RefSeq" id="WP_204776781.1">
    <property type="nucleotide sequence ID" value="NZ_JACJJQ010000032.1"/>
</dbReference>
<dbReference type="SUPFAM" id="SSF53756">
    <property type="entry name" value="UDP-Glycosyltransferase/glycogen phosphorylase"/>
    <property type="match status" value="1"/>
</dbReference>
<evidence type="ECO:0000259" key="3">
    <source>
        <dbReference type="Pfam" id="PF26337"/>
    </source>
</evidence>
<feature type="domain" description="Glucosyltransferase 3-like C-terminal" evidence="3">
    <location>
        <begin position="181"/>
        <end position="341"/>
    </location>
</feature>
<dbReference type="Pfam" id="PF26337">
    <property type="entry name" value="Gtf3_C"/>
    <property type="match status" value="1"/>
</dbReference>
<keyword evidence="5" id="KW-1185">Reference proteome</keyword>
<dbReference type="EMBL" id="JACJJQ010000032">
    <property type="protein sequence ID" value="MBM6754493.1"/>
    <property type="molecule type" value="Genomic_DNA"/>
</dbReference>
<dbReference type="InterPro" id="IPR058592">
    <property type="entry name" value="Gtf3_C"/>
</dbReference>
<gene>
    <name evidence="4" type="ORF">H5993_06955</name>
</gene>